<keyword evidence="1" id="KW-0812">Transmembrane</keyword>
<evidence type="ECO:0000313" key="2">
    <source>
        <dbReference type="EMBL" id="OGH67407.1"/>
    </source>
</evidence>
<keyword evidence="1" id="KW-1133">Transmembrane helix</keyword>
<sequence>MDKKIAFLEAIFPVIFFSWKFLVFFHFSFLRHVYHLFPYIYRLNITMVVYHILLFDSNFEIRISFCLRVSFLMWASRLRARDFVSYVSLYCSITGRLDAVYFAPVFEVLCTRILFWISFVIPV</sequence>
<proteinExistence type="predicted"/>
<accession>A0A1F6M6Y0</accession>
<protein>
    <submittedName>
        <fullName evidence="2">Uncharacterized protein</fullName>
    </submittedName>
</protein>
<organism evidence="2 3">
    <name type="scientific">Candidatus Magasanikbacteria bacterium RIFCSPHIGHO2_02_FULL_41_13</name>
    <dbReference type="NCBI Taxonomy" id="1798676"/>
    <lineage>
        <taxon>Bacteria</taxon>
        <taxon>Candidatus Magasanikiibacteriota</taxon>
    </lineage>
</organism>
<dbReference type="EMBL" id="MFPX01000001">
    <property type="protein sequence ID" value="OGH67407.1"/>
    <property type="molecule type" value="Genomic_DNA"/>
</dbReference>
<gene>
    <name evidence="2" type="ORF">A3B90_03090</name>
</gene>
<comment type="caution">
    <text evidence="2">The sequence shown here is derived from an EMBL/GenBank/DDBJ whole genome shotgun (WGS) entry which is preliminary data.</text>
</comment>
<name>A0A1F6M6Y0_9BACT</name>
<dbReference type="AlphaFoldDB" id="A0A1F6M6Y0"/>
<feature type="transmembrane region" description="Helical" evidence="1">
    <location>
        <begin position="6"/>
        <end position="27"/>
    </location>
</feature>
<keyword evidence="1" id="KW-0472">Membrane</keyword>
<dbReference type="Proteomes" id="UP000178742">
    <property type="component" value="Unassembled WGS sequence"/>
</dbReference>
<feature type="transmembrane region" description="Helical" evidence="1">
    <location>
        <begin position="99"/>
        <end position="121"/>
    </location>
</feature>
<evidence type="ECO:0000256" key="1">
    <source>
        <dbReference type="SAM" id="Phobius"/>
    </source>
</evidence>
<feature type="transmembrane region" description="Helical" evidence="1">
    <location>
        <begin position="39"/>
        <end position="55"/>
    </location>
</feature>
<reference evidence="2 3" key="1">
    <citation type="journal article" date="2016" name="Nat. Commun.">
        <title>Thousands of microbial genomes shed light on interconnected biogeochemical processes in an aquifer system.</title>
        <authorList>
            <person name="Anantharaman K."/>
            <person name="Brown C.T."/>
            <person name="Hug L.A."/>
            <person name="Sharon I."/>
            <person name="Castelle C.J."/>
            <person name="Probst A.J."/>
            <person name="Thomas B.C."/>
            <person name="Singh A."/>
            <person name="Wilkins M.J."/>
            <person name="Karaoz U."/>
            <person name="Brodie E.L."/>
            <person name="Williams K.H."/>
            <person name="Hubbard S.S."/>
            <person name="Banfield J.F."/>
        </authorList>
    </citation>
    <scope>NUCLEOTIDE SEQUENCE [LARGE SCALE GENOMIC DNA]</scope>
</reference>
<evidence type="ECO:0000313" key="3">
    <source>
        <dbReference type="Proteomes" id="UP000178742"/>
    </source>
</evidence>
<dbReference type="STRING" id="1798676.A3B90_03090"/>